<gene>
    <name evidence="1" type="ORF">ACFQQL_17675</name>
</gene>
<evidence type="ECO:0000313" key="1">
    <source>
        <dbReference type="EMBL" id="MFC7406955.1"/>
    </source>
</evidence>
<reference evidence="2" key="1">
    <citation type="journal article" date="2019" name="Int. J. Syst. Evol. Microbiol.">
        <title>The Global Catalogue of Microorganisms (GCM) 10K type strain sequencing project: providing services to taxonomists for standard genome sequencing and annotation.</title>
        <authorList>
            <consortium name="The Broad Institute Genomics Platform"/>
            <consortium name="The Broad Institute Genome Sequencing Center for Infectious Disease"/>
            <person name="Wu L."/>
            <person name="Ma J."/>
        </authorList>
    </citation>
    <scope>NUCLEOTIDE SEQUENCE [LARGE SCALE GENOMIC DNA]</scope>
    <source>
        <strain evidence="2">JCM 1490</strain>
    </source>
</reference>
<proteinExistence type="predicted"/>
<accession>A0ABW2QBY3</accession>
<dbReference type="Proteomes" id="UP001596455">
    <property type="component" value="Unassembled WGS sequence"/>
</dbReference>
<dbReference type="EMBL" id="JBHTCQ010000004">
    <property type="protein sequence ID" value="MFC7406955.1"/>
    <property type="molecule type" value="Genomic_DNA"/>
</dbReference>
<keyword evidence="2" id="KW-1185">Reference proteome</keyword>
<protein>
    <submittedName>
        <fullName evidence="1">Uncharacterized protein</fullName>
    </submittedName>
</protein>
<organism evidence="1 2">
    <name type="scientific">Georgenia alba</name>
    <dbReference type="NCBI Taxonomy" id="2233858"/>
    <lineage>
        <taxon>Bacteria</taxon>
        <taxon>Bacillati</taxon>
        <taxon>Actinomycetota</taxon>
        <taxon>Actinomycetes</taxon>
        <taxon>Micrococcales</taxon>
        <taxon>Bogoriellaceae</taxon>
        <taxon>Georgenia</taxon>
    </lineage>
</organism>
<evidence type="ECO:0000313" key="2">
    <source>
        <dbReference type="Proteomes" id="UP001596455"/>
    </source>
</evidence>
<comment type="caution">
    <text evidence="1">The sequence shown here is derived from an EMBL/GenBank/DDBJ whole genome shotgun (WGS) entry which is preliminary data.</text>
</comment>
<dbReference type="RefSeq" id="WP_382396480.1">
    <property type="nucleotide sequence ID" value="NZ_JBHTCQ010000004.1"/>
</dbReference>
<sequence length="51" mass="5531">MSQQPAEQTPAGHEDALARLDGIDDVPLSDRVEVFQAIHDELSARLSSAEN</sequence>
<name>A0ABW2QBY3_9MICO</name>